<comment type="caution">
    <text evidence="1">The sequence shown here is derived from an EMBL/GenBank/DDBJ whole genome shotgun (WGS) entry which is preliminary data.</text>
</comment>
<dbReference type="RefSeq" id="WP_274925579.1">
    <property type="nucleotide sequence ID" value="NZ_JAKELO010000002.1"/>
</dbReference>
<dbReference type="Proteomes" id="UP001143747">
    <property type="component" value="Unassembled WGS sequence"/>
</dbReference>
<organism evidence="1 2">
    <name type="scientific">Methanogenium marinum</name>
    <dbReference type="NCBI Taxonomy" id="348610"/>
    <lineage>
        <taxon>Archaea</taxon>
        <taxon>Methanobacteriati</taxon>
        <taxon>Methanobacteriota</taxon>
        <taxon>Stenosarchaea group</taxon>
        <taxon>Methanomicrobia</taxon>
        <taxon>Methanomicrobiales</taxon>
        <taxon>Methanomicrobiaceae</taxon>
        <taxon>Methanogenium</taxon>
    </lineage>
</organism>
<proteinExistence type="predicted"/>
<protein>
    <submittedName>
        <fullName evidence="1">Uncharacterized protein</fullName>
    </submittedName>
</protein>
<dbReference type="EMBL" id="JAKELO010000002">
    <property type="protein sequence ID" value="MDE4908970.1"/>
    <property type="molecule type" value="Genomic_DNA"/>
</dbReference>
<reference evidence="1" key="1">
    <citation type="submission" date="2022-01" db="EMBL/GenBank/DDBJ databases">
        <title>Draft genome of Methanogenium marinum DSM 15558.</title>
        <authorList>
            <person name="Chen S.-C."/>
            <person name="You Y.-T."/>
        </authorList>
    </citation>
    <scope>NUCLEOTIDE SEQUENCE</scope>
    <source>
        <strain evidence="1">DSM 15558</strain>
    </source>
</reference>
<sequence length="117" mass="12535">MQTEPGTLALGRRGILSLSIVEETYYLTRDDIHTLLFYGQSVPLIRTEETVHPDGAILVTSVIDGHIAVNVSGRAVLVATRAGHFSIPFVSFQQVARGEAVSAPIFPAMPDVTGGFV</sequence>
<name>A0A9Q4KW49_9EURY</name>
<gene>
    <name evidence="1" type="ORF">L0665_10160</name>
</gene>
<dbReference type="AlphaFoldDB" id="A0A9Q4KW49"/>
<accession>A0A9Q4KW49</accession>
<keyword evidence="2" id="KW-1185">Reference proteome</keyword>
<evidence type="ECO:0000313" key="1">
    <source>
        <dbReference type="EMBL" id="MDE4908970.1"/>
    </source>
</evidence>
<evidence type="ECO:0000313" key="2">
    <source>
        <dbReference type="Proteomes" id="UP001143747"/>
    </source>
</evidence>